<evidence type="ECO:0000256" key="2">
    <source>
        <dbReference type="ARBA" id="ARBA00022714"/>
    </source>
</evidence>
<dbReference type="InterPro" id="IPR017941">
    <property type="entry name" value="Rieske_2Fe-2S"/>
</dbReference>
<keyword evidence="6" id="KW-0411">Iron-sulfur</keyword>
<keyword evidence="2" id="KW-0001">2Fe-2S</keyword>
<dbReference type="InterPro" id="IPR036922">
    <property type="entry name" value="Rieske_2Fe-2S_sf"/>
</dbReference>
<proteinExistence type="predicted"/>
<dbReference type="PANTHER" id="PTHR43809">
    <property type="entry name" value="NITRITE REDUCTASE (NADH) LARGE SUBUNIT"/>
    <property type="match status" value="1"/>
</dbReference>
<keyword evidence="5" id="KW-0408">Iron</keyword>
<organism evidence="9 12">
    <name type="scientific">Phytophthora fragariae</name>
    <dbReference type="NCBI Taxonomy" id="53985"/>
    <lineage>
        <taxon>Eukaryota</taxon>
        <taxon>Sar</taxon>
        <taxon>Stramenopiles</taxon>
        <taxon>Oomycota</taxon>
        <taxon>Peronosporomycetes</taxon>
        <taxon>Peronosporales</taxon>
        <taxon>Peronosporaceae</taxon>
        <taxon>Phytophthora</taxon>
    </lineage>
</organism>
<dbReference type="Proteomes" id="UP000488956">
    <property type="component" value="Unassembled WGS sequence"/>
</dbReference>
<evidence type="ECO:0000259" key="8">
    <source>
        <dbReference type="PROSITE" id="PS51296"/>
    </source>
</evidence>
<keyword evidence="1" id="KW-0349">Heme</keyword>
<comment type="caution">
    <text evidence="9">The sequence shown here is derived from an EMBL/GenBank/DDBJ whole genome shotgun (WGS) entry which is preliminary data.</text>
</comment>
<keyword evidence="7" id="KW-0534">Nitrate assimilation</keyword>
<evidence type="ECO:0000313" key="11">
    <source>
        <dbReference type="Proteomes" id="UP000476176"/>
    </source>
</evidence>
<feature type="domain" description="Rieske" evidence="8">
    <location>
        <begin position="137"/>
        <end position="193"/>
    </location>
</feature>
<evidence type="ECO:0000313" key="12">
    <source>
        <dbReference type="Proteomes" id="UP000488956"/>
    </source>
</evidence>
<keyword evidence="3" id="KW-0479">Metal-binding</keyword>
<evidence type="ECO:0000313" key="9">
    <source>
        <dbReference type="EMBL" id="KAE9108426.1"/>
    </source>
</evidence>
<evidence type="ECO:0000256" key="5">
    <source>
        <dbReference type="ARBA" id="ARBA00023004"/>
    </source>
</evidence>
<keyword evidence="4" id="KW-0560">Oxidoreductase</keyword>
<dbReference type="InterPro" id="IPR012748">
    <property type="entry name" value="Rieske-like_NirD"/>
</dbReference>
<name>A0A6G0L4A9_9STRA</name>
<reference evidence="11 12" key="1">
    <citation type="submission" date="2018-09" db="EMBL/GenBank/DDBJ databases">
        <title>Genomic investigation of the strawberry pathogen Phytophthora fragariae indicates pathogenicity is determined by transcriptional variation in three key races.</title>
        <authorList>
            <person name="Adams T.M."/>
            <person name="Armitage A.D."/>
            <person name="Sobczyk M.K."/>
            <person name="Bates H.J."/>
            <person name="Dunwell J.M."/>
            <person name="Nellist C.F."/>
            <person name="Harrison R.J."/>
        </authorList>
    </citation>
    <scope>NUCLEOTIDE SEQUENCE [LARGE SCALE GENOMIC DNA]</scope>
    <source>
        <strain evidence="10 11">BC-23</strain>
        <strain evidence="9 12">ONT-3</strain>
    </source>
</reference>
<evidence type="ECO:0000256" key="6">
    <source>
        <dbReference type="ARBA" id="ARBA00023014"/>
    </source>
</evidence>
<dbReference type="GO" id="GO:0008942">
    <property type="term" value="F:nitrite reductase [NAD(P)H] activity"/>
    <property type="evidence" value="ECO:0007669"/>
    <property type="project" value="InterPro"/>
</dbReference>
<gene>
    <name evidence="10" type="ORF">PF004_g8008</name>
    <name evidence="9" type="ORF">PF010_g11920</name>
</gene>
<evidence type="ECO:0000256" key="7">
    <source>
        <dbReference type="ARBA" id="ARBA00023063"/>
    </source>
</evidence>
<evidence type="ECO:0000256" key="3">
    <source>
        <dbReference type="ARBA" id="ARBA00022723"/>
    </source>
</evidence>
<sequence length="243" mass="26182">MGRQQSGHVLDLTGAEAVTWLHPLGYRGATSSRGRRTPRASQIASKPDSENAAAGCLVLVGRASHERVPAAFVVRAKTGSSSPTAPSPRLQRLPRLCCWIWTWVSVGSKGLFDANGGGAVLYDESQLAVFNVVESCHGIEKVSWAWGGLDGRPKDACPMHKRSYDLSDGCCLNGDDLRLQVFEAKEEEGVVYVLLPATDVVDARLATSKFVAKEGDSAVHQRWRQLQPRWTGSAVGVEAASIL</sequence>
<dbReference type="GO" id="GO:0051537">
    <property type="term" value="F:2 iron, 2 sulfur cluster binding"/>
    <property type="evidence" value="ECO:0007669"/>
    <property type="project" value="UniProtKB-KW"/>
</dbReference>
<dbReference type="Gene3D" id="2.102.10.10">
    <property type="entry name" value="Rieske [2Fe-2S] iron-sulphur domain"/>
    <property type="match status" value="1"/>
</dbReference>
<dbReference type="PROSITE" id="PS51296">
    <property type="entry name" value="RIESKE"/>
    <property type="match status" value="1"/>
</dbReference>
<evidence type="ECO:0000313" key="10">
    <source>
        <dbReference type="EMBL" id="KAE9239276.1"/>
    </source>
</evidence>
<dbReference type="EMBL" id="QXFX01000649">
    <property type="protein sequence ID" value="KAE9108426.1"/>
    <property type="molecule type" value="Genomic_DNA"/>
</dbReference>
<dbReference type="AlphaFoldDB" id="A0A6G0L4A9"/>
<dbReference type="InterPro" id="IPR052034">
    <property type="entry name" value="NasD-like"/>
</dbReference>
<protein>
    <recommendedName>
        <fullName evidence="8">Rieske domain-containing protein</fullName>
    </recommendedName>
</protein>
<dbReference type="EMBL" id="QXGC01000363">
    <property type="protein sequence ID" value="KAE9239276.1"/>
    <property type="molecule type" value="Genomic_DNA"/>
</dbReference>
<dbReference type="Pfam" id="PF13806">
    <property type="entry name" value="Rieske_2"/>
    <property type="match status" value="1"/>
</dbReference>
<dbReference type="GO" id="GO:0042128">
    <property type="term" value="P:nitrate assimilation"/>
    <property type="evidence" value="ECO:0007669"/>
    <property type="project" value="UniProtKB-KW"/>
</dbReference>
<accession>A0A6G0L4A9</accession>
<evidence type="ECO:0000256" key="4">
    <source>
        <dbReference type="ARBA" id="ARBA00023002"/>
    </source>
</evidence>
<dbReference type="GO" id="GO:0046872">
    <property type="term" value="F:metal ion binding"/>
    <property type="evidence" value="ECO:0007669"/>
    <property type="project" value="UniProtKB-KW"/>
</dbReference>
<evidence type="ECO:0000256" key="1">
    <source>
        <dbReference type="ARBA" id="ARBA00022617"/>
    </source>
</evidence>
<dbReference type="PANTHER" id="PTHR43809:SF1">
    <property type="entry name" value="NITRITE REDUCTASE (NADH) LARGE SUBUNIT"/>
    <property type="match status" value="1"/>
</dbReference>
<dbReference type="SUPFAM" id="SSF50022">
    <property type="entry name" value="ISP domain"/>
    <property type="match status" value="1"/>
</dbReference>
<dbReference type="Proteomes" id="UP000476176">
    <property type="component" value="Unassembled WGS sequence"/>
</dbReference>